<dbReference type="Proteomes" id="UP000663722">
    <property type="component" value="Chromosome"/>
</dbReference>
<dbReference type="RefSeq" id="WP_207680680.1">
    <property type="nucleotide sequence ID" value="NZ_CP061800.1"/>
</dbReference>
<evidence type="ECO:0000313" key="3">
    <source>
        <dbReference type="Proteomes" id="UP000663722"/>
    </source>
</evidence>
<dbReference type="EMBL" id="CP061800">
    <property type="protein sequence ID" value="QTA84023.1"/>
    <property type="molecule type" value="Genomic_DNA"/>
</dbReference>
<keyword evidence="1" id="KW-0472">Membrane</keyword>
<name>A0A975BEU8_9BACT</name>
<gene>
    <name evidence="2" type="ORF">dnm_000150</name>
</gene>
<organism evidence="2 3">
    <name type="scientific">Desulfonema magnum</name>
    <dbReference type="NCBI Taxonomy" id="45655"/>
    <lineage>
        <taxon>Bacteria</taxon>
        <taxon>Pseudomonadati</taxon>
        <taxon>Thermodesulfobacteriota</taxon>
        <taxon>Desulfobacteria</taxon>
        <taxon>Desulfobacterales</taxon>
        <taxon>Desulfococcaceae</taxon>
        <taxon>Desulfonema</taxon>
    </lineage>
</organism>
<dbReference type="KEGG" id="dmm:dnm_000150"/>
<keyword evidence="1" id="KW-0812">Transmembrane</keyword>
<proteinExistence type="predicted"/>
<accession>A0A975BEU8</accession>
<sequence length="98" mass="11841">MFDYLSEWKTIIFMLIAFLCVLLIKFISKGQKQPFSDHAYISKMAKKRGCSEFDIFFLSAEEWHISKKRIECDFKEYLLYENVPYYVKDFVRKTKKKG</sequence>
<keyword evidence="3" id="KW-1185">Reference proteome</keyword>
<reference evidence="2" key="1">
    <citation type="journal article" date="2021" name="Microb. Physiol.">
        <title>Proteogenomic Insights into the Physiology of Marine, Sulfate-Reducing, Filamentous Desulfonema limicola and Desulfonema magnum.</title>
        <authorList>
            <person name="Schnaars V."/>
            <person name="Wohlbrand L."/>
            <person name="Scheve S."/>
            <person name="Hinrichs C."/>
            <person name="Reinhardt R."/>
            <person name="Rabus R."/>
        </authorList>
    </citation>
    <scope>NUCLEOTIDE SEQUENCE</scope>
    <source>
        <strain evidence="2">4be13</strain>
    </source>
</reference>
<feature type="transmembrane region" description="Helical" evidence="1">
    <location>
        <begin position="6"/>
        <end position="27"/>
    </location>
</feature>
<evidence type="ECO:0000313" key="2">
    <source>
        <dbReference type="EMBL" id="QTA84023.1"/>
    </source>
</evidence>
<evidence type="ECO:0000256" key="1">
    <source>
        <dbReference type="SAM" id="Phobius"/>
    </source>
</evidence>
<dbReference type="AlphaFoldDB" id="A0A975BEU8"/>
<keyword evidence="1" id="KW-1133">Transmembrane helix</keyword>
<protein>
    <submittedName>
        <fullName evidence="2">Uncharacterized protein</fullName>
    </submittedName>
</protein>